<sequence>MKKLKGLYVYCKGKIDSGMGLFIALFIVTWGVVYGFGSIIGYSLNWSFSDHSGVFFVIGVFFFLASKILEITGFSYKSKTNRAVWWRVYFFYFFDVSTPLMFFTAFKSPKDNEFIALVAIVSFIMAIVYRKKLDEIK</sequence>
<accession>A0AAI9DB90</accession>
<comment type="caution">
    <text evidence="2">The sequence shown here is derived from an EMBL/GenBank/DDBJ whole genome shotgun (WGS) entry which is preliminary data.</text>
</comment>
<keyword evidence="1" id="KW-1133">Transmembrane helix</keyword>
<reference evidence="2" key="1">
    <citation type="submission" date="2024-02" db="EMBL/GenBank/DDBJ databases">
        <authorList>
            <consortium name="Clinical and Environmental Microbiology Branch: Whole genome sequencing antimicrobial resistance pathogens in the healthcare setting"/>
        </authorList>
    </citation>
    <scope>NUCLEOTIDE SEQUENCE</scope>
    <source>
        <strain evidence="2">2021GO-0154</strain>
    </source>
</reference>
<organism evidence="2">
    <name type="scientific">Providencia stuartii</name>
    <dbReference type="NCBI Taxonomy" id="588"/>
    <lineage>
        <taxon>Bacteria</taxon>
        <taxon>Pseudomonadati</taxon>
        <taxon>Pseudomonadota</taxon>
        <taxon>Gammaproteobacteria</taxon>
        <taxon>Enterobacterales</taxon>
        <taxon>Morganellaceae</taxon>
        <taxon>Providencia</taxon>
    </lineage>
</organism>
<dbReference type="AlphaFoldDB" id="A0AAI9DB90"/>
<proteinExistence type="predicted"/>
<keyword evidence="1" id="KW-0472">Membrane</keyword>
<keyword evidence="1" id="KW-0812">Transmembrane</keyword>
<feature type="transmembrane region" description="Helical" evidence="1">
    <location>
        <begin position="112"/>
        <end position="129"/>
    </location>
</feature>
<feature type="transmembrane region" description="Helical" evidence="1">
    <location>
        <begin position="21"/>
        <end position="42"/>
    </location>
</feature>
<feature type="transmembrane region" description="Helical" evidence="1">
    <location>
        <begin position="54"/>
        <end position="76"/>
    </location>
</feature>
<protein>
    <submittedName>
        <fullName evidence="2">Uncharacterized protein</fullName>
    </submittedName>
</protein>
<feature type="transmembrane region" description="Helical" evidence="1">
    <location>
        <begin position="88"/>
        <end position="106"/>
    </location>
</feature>
<evidence type="ECO:0000313" key="2">
    <source>
        <dbReference type="EMBL" id="EMJ5133945.1"/>
    </source>
</evidence>
<name>A0AAI9DB90_PROST</name>
<evidence type="ECO:0000256" key="1">
    <source>
        <dbReference type="SAM" id="Phobius"/>
    </source>
</evidence>
<gene>
    <name evidence="2" type="ORF">RG298_001655</name>
</gene>
<dbReference type="EMBL" id="ABMABF030000005">
    <property type="protein sequence ID" value="EMJ5133945.1"/>
    <property type="molecule type" value="Genomic_DNA"/>
</dbReference>